<comment type="caution">
    <text evidence="10">The sequence shown here is derived from an EMBL/GenBank/DDBJ whole genome shotgun (WGS) entry which is preliminary data.</text>
</comment>
<evidence type="ECO:0000256" key="8">
    <source>
        <dbReference type="RuleBase" id="RU000643"/>
    </source>
</evidence>
<dbReference type="InterPro" id="IPR036402">
    <property type="entry name" value="EF-Ts_dimer_sf"/>
</dbReference>
<dbReference type="NCBIfam" id="TIGR00116">
    <property type="entry name" value="tsf"/>
    <property type="match status" value="1"/>
</dbReference>
<dbReference type="FunFam" id="1.10.286.20:FF:000001">
    <property type="entry name" value="Elongation factor Ts"/>
    <property type="match status" value="1"/>
</dbReference>
<accession>A0A933KZX3</accession>
<dbReference type="PROSITE" id="PS01127">
    <property type="entry name" value="EF_TS_2"/>
    <property type="match status" value="1"/>
</dbReference>
<evidence type="ECO:0000256" key="7">
    <source>
        <dbReference type="RuleBase" id="RU000642"/>
    </source>
</evidence>
<feature type="region of interest" description="Involved in Mg(2+) ion dislocation from EF-Tu" evidence="6">
    <location>
        <begin position="79"/>
        <end position="82"/>
    </location>
</feature>
<name>A0A933KZX3_9HYPH</name>
<proteinExistence type="inferred from homology"/>
<dbReference type="SUPFAM" id="SSF54713">
    <property type="entry name" value="Elongation factor Ts (EF-Ts), dimerisation domain"/>
    <property type="match status" value="1"/>
</dbReference>
<dbReference type="CDD" id="cd14275">
    <property type="entry name" value="UBA_EF-Ts"/>
    <property type="match status" value="1"/>
</dbReference>
<evidence type="ECO:0000256" key="4">
    <source>
        <dbReference type="ARBA" id="ARBA00022768"/>
    </source>
</evidence>
<dbReference type="InterPro" id="IPR018101">
    <property type="entry name" value="Transl_elong_Ts_CS"/>
</dbReference>
<gene>
    <name evidence="6" type="primary">tsf</name>
    <name evidence="10" type="ORF">HY834_00530</name>
</gene>
<comment type="function">
    <text evidence="6 7">Associates with the EF-Tu.GDP complex and induces the exchange of GDP to GTP. It remains bound to the aminoacyl-tRNA.EF-Tu.GTP complex up to the GTP hydrolysis stage on the ribosome.</text>
</comment>
<evidence type="ECO:0000313" key="11">
    <source>
        <dbReference type="Proteomes" id="UP000782610"/>
    </source>
</evidence>
<evidence type="ECO:0000259" key="9">
    <source>
        <dbReference type="Pfam" id="PF00889"/>
    </source>
</evidence>
<dbReference type="PANTHER" id="PTHR11741">
    <property type="entry name" value="ELONGATION FACTOR TS"/>
    <property type="match status" value="1"/>
</dbReference>
<dbReference type="HAMAP" id="MF_00050">
    <property type="entry name" value="EF_Ts"/>
    <property type="match status" value="1"/>
</dbReference>
<dbReference type="Pfam" id="PF00889">
    <property type="entry name" value="EF_TS"/>
    <property type="match status" value="1"/>
</dbReference>
<evidence type="ECO:0000256" key="1">
    <source>
        <dbReference type="ARBA" id="ARBA00005532"/>
    </source>
</evidence>
<dbReference type="FunFam" id="1.10.8.10:FF:000001">
    <property type="entry name" value="Elongation factor Ts"/>
    <property type="match status" value="1"/>
</dbReference>
<evidence type="ECO:0000256" key="5">
    <source>
        <dbReference type="ARBA" id="ARBA00022917"/>
    </source>
</evidence>
<comment type="similarity">
    <text evidence="1 6 7">Belongs to the EF-Ts family.</text>
</comment>
<feature type="domain" description="Translation elongation factor EFTs/EF1B dimerisation" evidence="9">
    <location>
        <begin position="70"/>
        <end position="288"/>
    </location>
</feature>
<dbReference type="AlphaFoldDB" id="A0A933KZX3"/>
<dbReference type="EMBL" id="JACRAF010000002">
    <property type="protein sequence ID" value="MBI4920208.1"/>
    <property type="molecule type" value="Genomic_DNA"/>
</dbReference>
<dbReference type="GO" id="GO:0005737">
    <property type="term" value="C:cytoplasm"/>
    <property type="evidence" value="ECO:0007669"/>
    <property type="project" value="UniProtKB-SubCell"/>
</dbReference>
<reference evidence="10" key="1">
    <citation type="submission" date="2020-07" db="EMBL/GenBank/DDBJ databases">
        <title>Huge and variable diversity of episymbiotic CPR bacteria and DPANN archaea in groundwater ecosystems.</title>
        <authorList>
            <person name="He C.Y."/>
            <person name="Keren R."/>
            <person name="Whittaker M."/>
            <person name="Farag I.F."/>
            <person name="Doudna J."/>
            <person name="Cate J.H.D."/>
            <person name="Banfield J.F."/>
        </authorList>
    </citation>
    <scope>NUCLEOTIDE SEQUENCE</scope>
    <source>
        <strain evidence="10">NC_groundwater_1586_Pr3_B-0.1um_66_15</strain>
    </source>
</reference>
<dbReference type="PROSITE" id="PS01126">
    <property type="entry name" value="EF_TS_1"/>
    <property type="match status" value="1"/>
</dbReference>
<dbReference type="Proteomes" id="UP000782610">
    <property type="component" value="Unassembled WGS sequence"/>
</dbReference>
<dbReference type="GO" id="GO:0003746">
    <property type="term" value="F:translation elongation factor activity"/>
    <property type="evidence" value="ECO:0007669"/>
    <property type="project" value="UniProtKB-UniRule"/>
</dbReference>
<organism evidence="10 11">
    <name type="scientific">Devosia nanyangense</name>
    <dbReference type="NCBI Taxonomy" id="1228055"/>
    <lineage>
        <taxon>Bacteria</taxon>
        <taxon>Pseudomonadati</taxon>
        <taxon>Pseudomonadota</taxon>
        <taxon>Alphaproteobacteria</taxon>
        <taxon>Hyphomicrobiales</taxon>
        <taxon>Devosiaceae</taxon>
        <taxon>Devosia</taxon>
    </lineage>
</organism>
<evidence type="ECO:0000256" key="6">
    <source>
        <dbReference type="HAMAP-Rule" id="MF_00050"/>
    </source>
</evidence>
<evidence type="ECO:0000256" key="3">
    <source>
        <dbReference type="ARBA" id="ARBA00022490"/>
    </source>
</evidence>
<dbReference type="Gene3D" id="1.10.8.10">
    <property type="entry name" value="DNA helicase RuvA subunit, C-terminal domain"/>
    <property type="match status" value="1"/>
</dbReference>
<sequence length="315" mass="33201">MTVTAQQVKELRDATGVGMMDCKKALAETNGDMDAAVDWLRTRGLAKAAKKAGRVAAEGLVGVALDGTRAAIVEVNSETDFVARNDQFQSIVGNVAKLAVDANGDVEKLAEMPYPGTGRSVSAELTDAIAKIGENMNLRRSAVIEVRHGVIGSYVHNTVKPGMGKLGVLVGIESTGDQAVLAGLGKQLAMHIANTNPLSVSPDDIDPAVVAKEREIFTEQAKESGKPAEVIAKMVEGRVRKFFEESTLLAQTFVIDGESKVKDIVEKAAKEAGAPIKVTKFVRYSLGEGIEKAETDFAAEVAATSGVPQQPSPQA</sequence>
<dbReference type="PANTHER" id="PTHR11741:SF0">
    <property type="entry name" value="ELONGATION FACTOR TS, MITOCHONDRIAL"/>
    <property type="match status" value="1"/>
</dbReference>
<dbReference type="Gene3D" id="3.30.479.20">
    <property type="entry name" value="Elongation factor Ts, dimerisation domain"/>
    <property type="match status" value="2"/>
</dbReference>
<evidence type="ECO:0000256" key="2">
    <source>
        <dbReference type="ARBA" id="ARBA00016956"/>
    </source>
</evidence>
<keyword evidence="3 6" id="KW-0963">Cytoplasm</keyword>
<comment type="subcellular location">
    <subcellularLocation>
        <location evidence="6 8">Cytoplasm</location>
    </subcellularLocation>
</comment>
<dbReference type="InterPro" id="IPR014039">
    <property type="entry name" value="Transl_elong_EFTs/EF1B_dimer"/>
</dbReference>
<dbReference type="SUPFAM" id="SSF46934">
    <property type="entry name" value="UBA-like"/>
    <property type="match status" value="1"/>
</dbReference>
<dbReference type="InterPro" id="IPR009060">
    <property type="entry name" value="UBA-like_sf"/>
</dbReference>
<keyword evidence="5 6" id="KW-0648">Protein biosynthesis</keyword>
<keyword evidence="4 6" id="KW-0251">Elongation factor</keyword>
<protein>
    <recommendedName>
        <fullName evidence="2 6">Elongation factor Ts</fullName>
        <shortName evidence="6">EF-Ts</shortName>
    </recommendedName>
</protein>
<evidence type="ECO:0000313" key="10">
    <source>
        <dbReference type="EMBL" id="MBI4920208.1"/>
    </source>
</evidence>
<dbReference type="InterPro" id="IPR001816">
    <property type="entry name" value="Transl_elong_EFTs/EF1B"/>
</dbReference>
<dbReference type="Gene3D" id="1.10.286.20">
    <property type="match status" value="1"/>
</dbReference>